<organism evidence="1 2">
    <name type="scientific">Penicillium salamii</name>
    <dbReference type="NCBI Taxonomy" id="1612424"/>
    <lineage>
        <taxon>Eukaryota</taxon>
        <taxon>Fungi</taxon>
        <taxon>Dikarya</taxon>
        <taxon>Ascomycota</taxon>
        <taxon>Pezizomycotina</taxon>
        <taxon>Eurotiomycetes</taxon>
        <taxon>Eurotiomycetidae</taxon>
        <taxon>Eurotiales</taxon>
        <taxon>Aspergillaceae</taxon>
        <taxon>Penicillium</taxon>
    </lineage>
</organism>
<name>A0A9W4JVW4_9EURO</name>
<dbReference type="OrthoDB" id="103349at2759"/>
<sequence>MRLPLEILQLILQEAVDILPYDDILHSRLTNSLFNEILWPISASLDHPEALFTVWRKFPYKRKYLWYLIENHQE</sequence>
<dbReference type="AlphaFoldDB" id="A0A9W4JVW4"/>
<gene>
    <name evidence="1" type="ORF">PSALAMII_LOCUS10147</name>
</gene>
<dbReference type="Proteomes" id="UP001152592">
    <property type="component" value="Unassembled WGS sequence"/>
</dbReference>
<comment type="caution">
    <text evidence="1">The sequence shown here is derived from an EMBL/GenBank/DDBJ whole genome shotgun (WGS) entry which is preliminary data.</text>
</comment>
<protein>
    <submittedName>
        <fullName evidence="1">Uncharacterized protein</fullName>
    </submittedName>
</protein>
<evidence type="ECO:0000313" key="2">
    <source>
        <dbReference type="Proteomes" id="UP001152592"/>
    </source>
</evidence>
<dbReference type="EMBL" id="CAJVPD010000290">
    <property type="protein sequence ID" value="CAG8425001.1"/>
    <property type="molecule type" value="Genomic_DNA"/>
</dbReference>
<proteinExistence type="predicted"/>
<evidence type="ECO:0000313" key="1">
    <source>
        <dbReference type="EMBL" id="CAG8425001.1"/>
    </source>
</evidence>
<accession>A0A9W4JVW4</accession>
<reference evidence="1" key="1">
    <citation type="submission" date="2021-07" db="EMBL/GenBank/DDBJ databases">
        <authorList>
            <person name="Branca A.L. A."/>
        </authorList>
    </citation>
    <scope>NUCLEOTIDE SEQUENCE</scope>
</reference>